<dbReference type="PANTHER" id="PTHR33840">
    <property type="match status" value="1"/>
</dbReference>
<dbReference type="PANTHER" id="PTHR33840:SF1">
    <property type="entry name" value="TLE1 PHOSPHOLIPASE DOMAIN-CONTAINING PROTEIN"/>
    <property type="match status" value="1"/>
</dbReference>
<feature type="domain" description="T6SS Phospholipase effector Tle1-like catalytic" evidence="1">
    <location>
        <begin position="44"/>
        <end position="295"/>
    </location>
</feature>
<protein>
    <recommendedName>
        <fullName evidence="1">T6SS Phospholipase effector Tle1-like catalytic domain-containing protein</fullName>
    </recommendedName>
</protein>
<dbReference type="HOGENOM" id="CLU_005049_2_0_1"/>
<dbReference type="InterPro" id="IPR018712">
    <property type="entry name" value="Tle1-like_cat"/>
</dbReference>
<name>A0A0C9TWQ8_PAXIN</name>
<keyword evidence="3" id="KW-1185">Reference proteome</keyword>
<organism evidence="2 3">
    <name type="scientific">Paxillus involutus ATCC 200175</name>
    <dbReference type="NCBI Taxonomy" id="664439"/>
    <lineage>
        <taxon>Eukaryota</taxon>
        <taxon>Fungi</taxon>
        <taxon>Dikarya</taxon>
        <taxon>Basidiomycota</taxon>
        <taxon>Agaricomycotina</taxon>
        <taxon>Agaricomycetes</taxon>
        <taxon>Agaricomycetidae</taxon>
        <taxon>Boletales</taxon>
        <taxon>Paxilineae</taxon>
        <taxon>Paxillaceae</taxon>
        <taxon>Paxillus</taxon>
    </lineage>
</organism>
<proteinExistence type="predicted"/>
<dbReference type="Proteomes" id="UP000053647">
    <property type="component" value="Unassembled WGS sequence"/>
</dbReference>
<evidence type="ECO:0000313" key="3">
    <source>
        <dbReference type="Proteomes" id="UP000053647"/>
    </source>
</evidence>
<dbReference type="OrthoDB" id="538223at2759"/>
<dbReference type="SUPFAM" id="SSF53474">
    <property type="entry name" value="alpha/beta-Hydrolases"/>
    <property type="match status" value="1"/>
</dbReference>
<dbReference type="InterPro" id="IPR029058">
    <property type="entry name" value="AB_hydrolase_fold"/>
</dbReference>
<gene>
    <name evidence="2" type="ORF">PAXINDRAFT_118692</name>
</gene>
<reference evidence="3" key="2">
    <citation type="submission" date="2015-01" db="EMBL/GenBank/DDBJ databases">
        <title>Evolutionary Origins and Diversification of the Mycorrhizal Mutualists.</title>
        <authorList>
            <consortium name="DOE Joint Genome Institute"/>
            <consortium name="Mycorrhizal Genomics Consortium"/>
            <person name="Kohler A."/>
            <person name="Kuo A."/>
            <person name="Nagy L.G."/>
            <person name="Floudas D."/>
            <person name="Copeland A."/>
            <person name="Barry K.W."/>
            <person name="Cichocki N."/>
            <person name="Veneault-Fourrey C."/>
            <person name="LaButti K."/>
            <person name="Lindquist E.A."/>
            <person name="Lipzen A."/>
            <person name="Lundell T."/>
            <person name="Morin E."/>
            <person name="Murat C."/>
            <person name="Riley R."/>
            <person name="Ohm R."/>
            <person name="Sun H."/>
            <person name="Tunlid A."/>
            <person name="Henrissat B."/>
            <person name="Grigoriev I.V."/>
            <person name="Hibbett D.S."/>
            <person name="Martin F."/>
        </authorList>
    </citation>
    <scope>NUCLEOTIDE SEQUENCE [LARGE SCALE GENOMIC DNA]</scope>
    <source>
        <strain evidence="3">ATCC 200175</strain>
    </source>
</reference>
<accession>A0A0C9TWQ8</accession>
<sequence length="365" mass="41246">MPSIAPETASGGYVVGSPVERSNSTRCTPCIKCTAPRHSNAEPRNLVVCIDGTSNKFGRKNTNIVKLFAKIDLDPADPALPRQRAYYSSGLGTRPKAWHVVSRIQRSFSDLLDIAVAWNVEEIVQDAYGWLAKEYKEGDQIYLFGFSRGAYQVRILAGMIYHVGLIKIVTDKQIATAYEHHMAVRSRKLHAKDITSAFKRTFCWEDMKVHFVGVWDTVSSVGFVREDVFLSSSSSAEHACHFRHALALDERRVKFIPEYFQEMNTRTDDKKPDNTQNETKTSNIKEVWFAGSHSDSFHAGNVSLMWMRHEAAECGVLLKPTDMVWTPSDLEYGTTNSLSLGWKILEWLPVKHQVSWCGPGELVRK</sequence>
<reference evidence="2 3" key="1">
    <citation type="submission" date="2014-06" db="EMBL/GenBank/DDBJ databases">
        <authorList>
            <consortium name="DOE Joint Genome Institute"/>
            <person name="Kuo A."/>
            <person name="Kohler A."/>
            <person name="Nagy L.G."/>
            <person name="Floudas D."/>
            <person name="Copeland A."/>
            <person name="Barry K.W."/>
            <person name="Cichocki N."/>
            <person name="Veneault-Fourrey C."/>
            <person name="LaButti K."/>
            <person name="Lindquist E.A."/>
            <person name="Lipzen A."/>
            <person name="Lundell T."/>
            <person name="Morin E."/>
            <person name="Murat C."/>
            <person name="Sun H."/>
            <person name="Tunlid A."/>
            <person name="Henrissat B."/>
            <person name="Grigoriev I.V."/>
            <person name="Hibbett D.S."/>
            <person name="Martin F."/>
            <person name="Nordberg H.P."/>
            <person name="Cantor M.N."/>
            <person name="Hua S.X."/>
        </authorList>
    </citation>
    <scope>NUCLEOTIDE SEQUENCE [LARGE SCALE GENOMIC DNA]</scope>
    <source>
        <strain evidence="2 3">ATCC 200175</strain>
    </source>
</reference>
<evidence type="ECO:0000259" key="1">
    <source>
        <dbReference type="Pfam" id="PF09994"/>
    </source>
</evidence>
<evidence type="ECO:0000313" key="2">
    <source>
        <dbReference type="EMBL" id="KIJ11751.1"/>
    </source>
</evidence>
<dbReference type="EMBL" id="KN819373">
    <property type="protein sequence ID" value="KIJ11751.1"/>
    <property type="molecule type" value="Genomic_DNA"/>
</dbReference>
<dbReference type="AlphaFoldDB" id="A0A0C9TWQ8"/>
<dbReference type="Pfam" id="PF09994">
    <property type="entry name" value="T6SS_Tle1-like_cat"/>
    <property type="match status" value="1"/>
</dbReference>